<comment type="caution">
    <text evidence="10">The sequence shown here is derived from an EMBL/GenBank/DDBJ whole genome shotgun (WGS) entry which is preliminary data.</text>
</comment>
<dbReference type="AlphaFoldDB" id="R9GP47"/>
<evidence type="ECO:0000256" key="3">
    <source>
        <dbReference type="ARBA" id="ARBA00022452"/>
    </source>
</evidence>
<dbReference type="InterPro" id="IPR039426">
    <property type="entry name" value="TonB-dep_rcpt-like"/>
</dbReference>
<accession>R9GP47</accession>
<dbReference type="PATRIC" id="fig|1150600.3.peg.3309"/>
<sequence length="1031" mass="114417">MFKILAVFFNAVMLILVTLIASSGDSKATIIPVSRHAQDLIVTGKVVDEKREPLPGVSVRLKNTTIATSTDSEGNYRIAVPRSGAVLVFNMLGFSSLERVVTGTSLNVSLETTSSSLEEVVVVGYGTQKVATVTGSISSVKGDVLTSSPAINLSNSLAGRLPGLVAVTRSGEPGGDASTLRIRGGNTLGDNSPLIVVDGISNRGLERLNPNDIESVTILKDASAAIYGAQAANGVILITTKKGKLGKPQVTLTYNQGYSTPTVIPESTDAATYLEMLNEISSYAGQAPKYTPEILQKYRDGSDPWLYPNTDWFAETFQDAAPQTTANLNISGGQENLRYFISAGMNNQDGIYKNSATKYKQMDFRINLDGNLSKYLKYGINVAAREENRNYPTRSAADIFSMIRRGKPNMPAFWPNGMNGPDIEYGNNPVVITTSQTGYDRNKTNILQTNARFELTVPWVQGLSLTGNAALDKRNDNDKLWQIPWYLYSWDGVTYDANNSPVLIKGQKGFTNPQLTQEMEDSDLLTLNMLLNYQKSFKEKHNLKFLLGVERISGETMGFSAFRKNFISPTIDQLFAGGDAEKTNSGSASEQARLNYFGRVNYDFKGKYLFEFLGRYDGSYIFPESKRFGFFPGVSLGWRVSEEKFWKPLSPVISNLKIRGSWGQTGNDRISTYQYLSSYGFATGASNVYTFNSTVENKILSELRIPNRNVTWEVANQSNIGVDGELFKGKVFFTAEYFYNHRTDILWQRNASVPSSSGLTLPSENIGEVINKGTEFELGYRNNDGAFKYSVSANLSSNNNKIEFWDETPGIPEYQQSTGNPMNAALIYKAIGIFHTQADVDAYPHWTNARPGDIIFEDVNNDGVIDGLDKIRMDKTDLPTKIVGLNLNLSYKGIYANLLFQGALGAVRNNYFEMQGEGGNYLIQDVEGRWTTENPDADKPRIWNRYSEYWRSNSNTYWYQSSDYLRLKNLEIGYTLPASFTKKLAVSNAQIYFSGMNLLTFTKVKDFDPESVSGIAYPLNKVYNLGISLTF</sequence>
<dbReference type="Pfam" id="PF13715">
    <property type="entry name" value="CarbopepD_reg_2"/>
    <property type="match status" value="1"/>
</dbReference>
<keyword evidence="7 8" id="KW-0998">Cell outer membrane</keyword>
<evidence type="ECO:0000256" key="1">
    <source>
        <dbReference type="ARBA" id="ARBA00004571"/>
    </source>
</evidence>
<protein>
    <submittedName>
        <fullName evidence="10">TonB-dependent receptor</fullName>
    </submittedName>
</protein>
<dbReference type="GO" id="GO:0009279">
    <property type="term" value="C:cell outer membrane"/>
    <property type="evidence" value="ECO:0007669"/>
    <property type="project" value="UniProtKB-SubCell"/>
</dbReference>
<dbReference type="Gene3D" id="2.40.170.20">
    <property type="entry name" value="TonB-dependent receptor, beta-barrel domain"/>
    <property type="match status" value="1"/>
</dbReference>
<comment type="similarity">
    <text evidence="8">Belongs to the TonB-dependent receptor family.</text>
</comment>
<evidence type="ECO:0000256" key="8">
    <source>
        <dbReference type="PROSITE-ProRule" id="PRU01360"/>
    </source>
</evidence>
<evidence type="ECO:0000256" key="4">
    <source>
        <dbReference type="ARBA" id="ARBA00022692"/>
    </source>
</evidence>
<dbReference type="GO" id="GO:0015344">
    <property type="term" value="F:siderophore uptake transmembrane transporter activity"/>
    <property type="evidence" value="ECO:0007669"/>
    <property type="project" value="TreeGrafter"/>
</dbReference>
<evidence type="ECO:0000256" key="7">
    <source>
        <dbReference type="ARBA" id="ARBA00023237"/>
    </source>
</evidence>
<name>R9GP47_9SPHI</name>
<keyword evidence="4 8" id="KW-0812">Transmembrane</keyword>
<dbReference type="InterPro" id="IPR012910">
    <property type="entry name" value="Plug_dom"/>
</dbReference>
<evidence type="ECO:0000313" key="10">
    <source>
        <dbReference type="EMBL" id="EOR93491.1"/>
    </source>
</evidence>
<comment type="subcellular location">
    <subcellularLocation>
        <location evidence="1 8">Cell outer membrane</location>
        <topology evidence="1 8">Multi-pass membrane protein</topology>
    </subcellularLocation>
</comment>
<evidence type="ECO:0000259" key="9">
    <source>
        <dbReference type="Pfam" id="PF07715"/>
    </source>
</evidence>
<dbReference type="RefSeq" id="WP_016196569.1">
    <property type="nucleotide sequence ID" value="NZ_AQPN01000112.1"/>
</dbReference>
<keyword evidence="2 8" id="KW-0813">Transport</keyword>
<dbReference type="PROSITE" id="PS52016">
    <property type="entry name" value="TONB_DEPENDENT_REC_3"/>
    <property type="match status" value="1"/>
</dbReference>
<dbReference type="InterPro" id="IPR023996">
    <property type="entry name" value="TonB-dep_OMP_SusC/RagA"/>
</dbReference>
<keyword evidence="3 8" id="KW-1134">Transmembrane beta strand</keyword>
<proteinExistence type="inferred from homology"/>
<keyword evidence="11" id="KW-1185">Reference proteome</keyword>
<dbReference type="SUPFAM" id="SSF56935">
    <property type="entry name" value="Porins"/>
    <property type="match status" value="1"/>
</dbReference>
<dbReference type="Proteomes" id="UP000014174">
    <property type="component" value="Unassembled WGS sequence"/>
</dbReference>
<dbReference type="InterPro" id="IPR037066">
    <property type="entry name" value="Plug_dom_sf"/>
</dbReference>
<evidence type="ECO:0000256" key="2">
    <source>
        <dbReference type="ARBA" id="ARBA00022448"/>
    </source>
</evidence>
<dbReference type="InterPro" id="IPR023997">
    <property type="entry name" value="TonB-dep_OMP_SusC/RagA_CS"/>
</dbReference>
<keyword evidence="10" id="KW-0675">Receptor</keyword>
<feature type="domain" description="TonB-dependent receptor plug" evidence="9">
    <location>
        <begin position="131"/>
        <end position="235"/>
    </location>
</feature>
<dbReference type="SUPFAM" id="SSF49464">
    <property type="entry name" value="Carboxypeptidase regulatory domain-like"/>
    <property type="match status" value="1"/>
</dbReference>
<dbReference type="NCBIfam" id="TIGR04056">
    <property type="entry name" value="OMP_RagA_SusC"/>
    <property type="match status" value="1"/>
</dbReference>
<dbReference type="GO" id="GO:0044718">
    <property type="term" value="P:siderophore transmembrane transport"/>
    <property type="evidence" value="ECO:0007669"/>
    <property type="project" value="TreeGrafter"/>
</dbReference>
<dbReference type="PANTHER" id="PTHR30069">
    <property type="entry name" value="TONB-DEPENDENT OUTER MEMBRANE RECEPTOR"/>
    <property type="match status" value="1"/>
</dbReference>
<gene>
    <name evidence="10" type="ORF">ADIARSV_3340</name>
</gene>
<dbReference type="EMBL" id="AQPN01000112">
    <property type="protein sequence ID" value="EOR93491.1"/>
    <property type="molecule type" value="Genomic_DNA"/>
</dbReference>
<dbReference type="InterPro" id="IPR008969">
    <property type="entry name" value="CarboxyPept-like_regulatory"/>
</dbReference>
<evidence type="ECO:0000313" key="11">
    <source>
        <dbReference type="Proteomes" id="UP000014174"/>
    </source>
</evidence>
<dbReference type="FunFam" id="2.170.130.10:FF:000003">
    <property type="entry name" value="SusC/RagA family TonB-linked outer membrane protein"/>
    <property type="match status" value="1"/>
</dbReference>
<evidence type="ECO:0000256" key="5">
    <source>
        <dbReference type="ARBA" id="ARBA00022729"/>
    </source>
</evidence>
<dbReference type="PANTHER" id="PTHR30069:SF29">
    <property type="entry name" value="HEMOGLOBIN AND HEMOGLOBIN-HAPTOGLOBIN-BINDING PROTEIN 1-RELATED"/>
    <property type="match status" value="1"/>
</dbReference>
<keyword evidence="6 8" id="KW-0472">Membrane</keyword>
<dbReference type="eggNOG" id="COG4206">
    <property type="taxonomic scope" value="Bacteria"/>
</dbReference>
<dbReference type="InterPro" id="IPR036942">
    <property type="entry name" value="Beta-barrel_TonB_sf"/>
</dbReference>
<dbReference type="STRING" id="1150600.ADIARSV_3340"/>
<dbReference type="Gene3D" id="2.60.40.1120">
    <property type="entry name" value="Carboxypeptidase-like, regulatory domain"/>
    <property type="match status" value="1"/>
</dbReference>
<dbReference type="Gene3D" id="2.170.130.10">
    <property type="entry name" value="TonB-dependent receptor, plug domain"/>
    <property type="match status" value="1"/>
</dbReference>
<organism evidence="10 11">
    <name type="scientific">Arcticibacter svalbardensis MN12-7</name>
    <dbReference type="NCBI Taxonomy" id="1150600"/>
    <lineage>
        <taxon>Bacteria</taxon>
        <taxon>Pseudomonadati</taxon>
        <taxon>Bacteroidota</taxon>
        <taxon>Sphingobacteriia</taxon>
        <taxon>Sphingobacteriales</taxon>
        <taxon>Sphingobacteriaceae</taxon>
        <taxon>Arcticibacter</taxon>
    </lineage>
</organism>
<dbReference type="NCBIfam" id="TIGR04057">
    <property type="entry name" value="SusC_RagA_signa"/>
    <property type="match status" value="1"/>
</dbReference>
<keyword evidence="5" id="KW-0732">Signal</keyword>
<dbReference type="Pfam" id="PF07715">
    <property type="entry name" value="Plug"/>
    <property type="match status" value="1"/>
</dbReference>
<reference evidence="10 11" key="1">
    <citation type="journal article" date="2013" name="Genome Announc.">
        <title>Draft Genome Sequence of Arcticibacter svalbardensis Strain MN12-7T, a Member of the Family Sphingobacteriaceae Isolated from an Arctic Soil Sample.</title>
        <authorList>
            <person name="Shivaji S."/>
            <person name="Ara S."/>
            <person name="Prasad S."/>
            <person name="Manasa B.P."/>
            <person name="Begum Z."/>
            <person name="Singh A."/>
            <person name="Kumar Pinnaka A."/>
        </authorList>
    </citation>
    <scope>NUCLEOTIDE SEQUENCE [LARGE SCALE GENOMIC DNA]</scope>
    <source>
        <strain evidence="10 11">MN12-7</strain>
    </source>
</reference>
<evidence type="ECO:0000256" key="6">
    <source>
        <dbReference type="ARBA" id="ARBA00023136"/>
    </source>
</evidence>